<protein>
    <submittedName>
        <fullName evidence="2">Uncharacterized protein</fullName>
    </submittedName>
</protein>
<accession>A0ABQ8TT54</accession>
<proteinExistence type="predicted"/>
<dbReference type="Proteomes" id="UP001148838">
    <property type="component" value="Unassembled WGS sequence"/>
</dbReference>
<evidence type="ECO:0000313" key="3">
    <source>
        <dbReference type="Proteomes" id="UP001148838"/>
    </source>
</evidence>
<sequence length="265" mass="29003">MYLREVGYDDRDWINLAQDRAYVFQPMTTQVTTVQPMTGQLSTVIKPQVSIILGYAIERELAKSHGGWKSNTVAEGSYGLASLSSTSLLAYPHAPSGRGPTELSLWRLISPLELCGHKGKVEMVSGEVPQMNSNTYAHSEGRLQRQGALQAILKQKPDDFKALTTSVASVGIHSNLGRPSRSYVAFIWRCTVPRSNIRLNMAELPTAIAQLHSSSFGKVSCSSFQLLQPLAQDASRRNGAMLTKKTAASEENLPPKNPVELFGTQ</sequence>
<organism evidence="2 3">
    <name type="scientific">Periplaneta americana</name>
    <name type="common">American cockroach</name>
    <name type="synonym">Blatta americana</name>
    <dbReference type="NCBI Taxonomy" id="6978"/>
    <lineage>
        <taxon>Eukaryota</taxon>
        <taxon>Metazoa</taxon>
        <taxon>Ecdysozoa</taxon>
        <taxon>Arthropoda</taxon>
        <taxon>Hexapoda</taxon>
        <taxon>Insecta</taxon>
        <taxon>Pterygota</taxon>
        <taxon>Neoptera</taxon>
        <taxon>Polyneoptera</taxon>
        <taxon>Dictyoptera</taxon>
        <taxon>Blattodea</taxon>
        <taxon>Blattoidea</taxon>
        <taxon>Blattidae</taxon>
        <taxon>Blattinae</taxon>
        <taxon>Periplaneta</taxon>
    </lineage>
</organism>
<comment type="caution">
    <text evidence="2">The sequence shown here is derived from an EMBL/GenBank/DDBJ whole genome shotgun (WGS) entry which is preliminary data.</text>
</comment>
<evidence type="ECO:0000313" key="2">
    <source>
        <dbReference type="EMBL" id="KAJ4448515.1"/>
    </source>
</evidence>
<evidence type="ECO:0000256" key="1">
    <source>
        <dbReference type="SAM" id="MobiDB-lite"/>
    </source>
</evidence>
<name>A0ABQ8TT54_PERAM</name>
<keyword evidence="3" id="KW-1185">Reference proteome</keyword>
<reference evidence="2 3" key="1">
    <citation type="journal article" date="2022" name="Allergy">
        <title>Genome assembly and annotation of Periplaneta americana reveal a comprehensive cockroach allergen profile.</title>
        <authorList>
            <person name="Wang L."/>
            <person name="Xiong Q."/>
            <person name="Saelim N."/>
            <person name="Wang L."/>
            <person name="Nong W."/>
            <person name="Wan A.T."/>
            <person name="Shi M."/>
            <person name="Liu X."/>
            <person name="Cao Q."/>
            <person name="Hui J.H.L."/>
            <person name="Sookrung N."/>
            <person name="Leung T.F."/>
            <person name="Tungtrongchitr A."/>
            <person name="Tsui S.K.W."/>
        </authorList>
    </citation>
    <scope>NUCLEOTIDE SEQUENCE [LARGE SCALE GENOMIC DNA]</scope>
    <source>
        <strain evidence="2">PWHHKU_190912</strain>
    </source>
</reference>
<feature type="region of interest" description="Disordered" evidence="1">
    <location>
        <begin position="244"/>
        <end position="265"/>
    </location>
</feature>
<dbReference type="EMBL" id="JAJSOF020000005">
    <property type="protein sequence ID" value="KAJ4448515.1"/>
    <property type="molecule type" value="Genomic_DNA"/>
</dbReference>
<gene>
    <name evidence="2" type="ORF">ANN_10531</name>
</gene>